<evidence type="ECO:0000256" key="5">
    <source>
        <dbReference type="ARBA" id="ARBA00022840"/>
    </source>
</evidence>
<dbReference type="SMART" id="SM00382">
    <property type="entry name" value="AAA"/>
    <property type="match status" value="1"/>
</dbReference>
<evidence type="ECO:0000256" key="8">
    <source>
        <dbReference type="ARBA" id="ARBA00023065"/>
    </source>
</evidence>
<keyword evidence="9" id="KW-0472">Membrane</keyword>
<keyword evidence="4" id="KW-0862">Zinc</keyword>
<organism evidence="11">
    <name type="scientific">uncultured microorganism</name>
    <dbReference type="NCBI Taxonomy" id="358574"/>
    <lineage>
        <taxon>unclassified sequences</taxon>
        <taxon>environmental samples</taxon>
    </lineage>
</organism>
<dbReference type="InterPro" id="IPR003439">
    <property type="entry name" value="ABC_transporter-like_ATP-bd"/>
</dbReference>
<keyword evidence="3" id="KW-0547">Nucleotide-binding</keyword>
<evidence type="ECO:0000256" key="2">
    <source>
        <dbReference type="ARBA" id="ARBA00022475"/>
    </source>
</evidence>
<keyword evidence="8" id="KW-0406">Ion transport</keyword>
<evidence type="ECO:0000256" key="3">
    <source>
        <dbReference type="ARBA" id="ARBA00022741"/>
    </source>
</evidence>
<dbReference type="GO" id="GO:0016887">
    <property type="term" value="F:ATP hydrolysis activity"/>
    <property type="evidence" value="ECO:0007669"/>
    <property type="project" value="InterPro"/>
</dbReference>
<keyword evidence="7" id="KW-1278">Translocase</keyword>
<dbReference type="GO" id="GO:0005524">
    <property type="term" value="F:ATP binding"/>
    <property type="evidence" value="ECO:0007669"/>
    <property type="project" value="UniProtKB-KW"/>
</dbReference>
<protein>
    <submittedName>
        <fullName evidence="11">Hypothetical zinc ABC transporter, ATP binding protein</fullName>
    </submittedName>
</protein>
<dbReference type="Gene3D" id="3.40.50.300">
    <property type="entry name" value="P-loop containing nucleotide triphosphate hydrolases"/>
    <property type="match status" value="1"/>
</dbReference>
<dbReference type="PANTHER" id="PTHR42734">
    <property type="entry name" value="METAL TRANSPORT SYSTEM ATP-BINDING PROTEIN TM_0124-RELATED"/>
    <property type="match status" value="1"/>
</dbReference>
<dbReference type="Pfam" id="PF00005">
    <property type="entry name" value="ABC_tran"/>
    <property type="match status" value="1"/>
</dbReference>
<reference evidence="11" key="1">
    <citation type="submission" date="2007-12" db="EMBL/GenBank/DDBJ databases">
        <title>Phylogenetic prediction and protein expressional analysis in the genetic information detected from deep-sea hydrothermal vent in Suiyo seamount.</title>
        <authorList>
            <person name="Sasaki M."/>
            <person name="Tsujimura M."/>
            <person name="Zhang Z."/>
            <person name="Akutsu J."/>
            <person name="Tajima H."/>
            <person name="Kawarabayasi Y."/>
        </authorList>
    </citation>
    <scope>NUCLEOTIDE SEQUENCE</scope>
</reference>
<sequence length="264" mass="28287">MNGPDNSPLLELRDAGVRAPDGRWLIRHVSLSVRRGEIVTLIGPNGGGKTTTIRAALGILPLTEGDVRRAPGLRVGYVPQKLALDPALPMTVARFMRLTCPATEAEVTRALEETGVCARMNAQVAGLSGGELQRVLIARAILRKPDLLVLDEPVQGVDFAGEAALYELIGSIRERLGCGVLLVSHDLHFVMAGTDRVVCINGHVCCSGHPHAVTKTPEYAELFGPAALERLAAYTHHHDHVHAPDGHVCGTEDCGCDDRKEKGE</sequence>
<keyword evidence="2" id="KW-1003">Cell membrane</keyword>
<proteinExistence type="predicted"/>
<dbReference type="EMBL" id="AB372112">
    <property type="protein sequence ID" value="BAM75593.1"/>
    <property type="molecule type" value="Genomic_DNA"/>
</dbReference>
<accession>L8B107</accession>
<evidence type="ECO:0000256" key="9">
    <source>
        <dbReference type="ARBA" id="ARBA00023136"/>
    </source>
</evidence>
<name>L8B107_9ZZZZ</name>
<dbReference type="PROSITE" id="PS50893">
    <property type="entry name" value="ABC_TRANSPORTER_2"/>
    <property type="match status" value="1"/>
</dbReference>
<dbReference type="SUPFAM" id="SSF52540">
    <property type="entry name" value="P-loop containing nucleoside triphosphate hydrolases"/>
    <property type="match status" value="1"/>
</dbReference>
<dbReference type="GO" id="GO:0010043">
    <property type="term" value="P:response to zinc ion"/>
    <property type="evidence" value="ECO:0007669"/>
    <property type="project" value="TreeGrafter"/>
</dbReference>
<evidence type="ECO:0000256" key="1">
    <source>
        <dbReference type="ARBA" id="ARBA00022448"/>
    </source>
</evidence>
<dbReference type="PANTHER" id="PTHR42734:SF9">
    <property type="entry name" value="ZINC IMPORT ATP-BINDING PROTEIN ZNUC"/>
    <property type="match status" value="1"/>
</dbReference>
<keyword evidence="1" id="KW-0813">Transport</keyword>
<dbReference type="InterPro" id="IPR017871">
    <property type="entry name" value="ABC_transporter-like_CS"/>
</dbReference>
<dbReference type="InterPro" id="IPR027417">
    <property type="entry name" value="P-loop_NTPase"/>
</dbReference>
<dbReference type="InterPro" id="IPR050153">
    <property type="entry name" value="Metal_Ion_Import_ABC"/>
</dbReference>
<keyword evidence="5" id="KW-0067">ATP-binding</keyword>
<keyword evidence="6" id="KW-0864">Zinc transport</keyword>
<dbReference type="AlphaFoldDB" id="L8B107"/>
<evidence type="ECO:0000256" key="4">
    <source>
        <dbReference type="ARBA" id="ARBA00022833"/>
    </source>
</evidence>
<dbReference type="GO" id="GO:0006829">
    <property type="term" value="P:zinc ion transport"/>
    <property type="evidence" value="ECO:0007669"/>
    <property type="project" value="UniProtKB-KW"/>
</dbReference>
<evidence type="ECO:0000256" key="7">
    <source>
        <dbReference type="ARBA" id="ARBA00022967"/>
    </source>
</evidence>
<evidence type="ECO:0000256" key="6">
    <source>
        <dbReference type="ARBA" id="ARBA00022906"/>
    </source>
</evidence>
<evidence type="ECO:0000313" key="11">
    <source>
        <dbReference type="EMBL" id="BAM75593.1"/>
    </source>
</evidence>
<evidence type="ECO:0000259" key="10">
    <source>
        <dbReference type="PROSITE" id="PS50893"/>
    </source>
</evidence>
<dbReference type="PROSITE" id="PS00211">
    <property type="entry name" value="ABC_TRANSPORTER_1"/>
    <property type="match status" value="1"/>
</dbReference>
<dbReference type="InterPro" id="IPR003593">
    <property type="entry name" value="AAA+_ATPase"/>
</dbReference>
<feature type="domain" description="ABC transporter" evidence="10">
    <location>
        <begin position="10"/>
        <end position="226"/>
    </location>
</feature>